<dbReference type="Proteomes" id="UP000324222">
    <property type="component" value="Unassembled WGS sequence"/>
</dbReference>
<evidence type="ECO:0000313" key="1">
    <source>
        <dbReference type="EMBL" id="MPC10415.1"/>
    </source>
</evidence>
<dbReference type="EMBL" id="VSRR010000116">
    <property type="protein sequence ID" value="MPC10415.1"/>
    <property type="molecule type" value="Genomic_DNA"/>
</dbReference>
<sequence>MPCVRAWAGAGAGGCRRGLHLPTRHRRCVGFLRVMGPRREGEVAAAPSTLLQQRRGSVVAGFGVGRPAAALERPSGAPR</sequence>
<keyword evidence="2" id="KW-1185">Reference proteome</keyword>
<comment type="caution">
    <text evidence="1">The sequence shown here is derived from an EMBL/GenBank/DDBJ whole genome shotgun (WGS) entry which is preliminary data.</text>
</comment>
<dbReference type="AlphaFoldDB" id="A0A5B7CMM9"/>
<organism evidence="1 2">
    <name type="scientific">Portunus trituberculatus</name>
    <name type="common">Swimming crab</name>
    <name type="synonym">Neptunus trituberculatus</name>
    <dbReference type="NCBI Taxonomy" id="210409"/>
    <lineage>
        <taxon>Eukaryota</taxon>
        <taxon>Metazoa</taxon>
        <taxon>Ecdysozoa</taxon>
        <taxon>Arthropoda</taxon>
        <taxon>Crustacea</taxon>
        <taxon>Multicrustacea</taxon>
        <taxon>Malacostraca</taxon>
        <taxon>Eumalacostraca</taxon>
        <taxon>Eucarida</taxon>
        <taxon>Decapoda</taxon>
        <taxon>Pleocyemata</taxon>
        <taxon>Brachyura</taxon>
        <taxon>Eubrachyura</taxon>
        <taxon>Portunoidea</taxon>
        <taxon>Portunidae</taxon>
        <taxon>Portuninae</taxon>
        <taxon>Portunus</taxon>
    </lineage>
</organism>
<accession>A0A5B7CMM9</accession>
<reference evidence="1 2" key="1">
    <citation type="submission" date="2019-05" db="EMBL/GenBank/DDBJ databases">
        <title>Another draft genome of Portunus trituberculatus and its Hox gene families provides insights of decapod evolution.</title>
        <authorList>
            <person name="Jeong J.-H."/>
            <person name="Song I."/>
            <person name="Kim S."/>
            <person name="Choi T."/>
            <person name="Kim D."/>
            <person name="Ryu S."/>
            <person name="Kim W."/>
        </authorList>
    </citation>
    <scope>NUCLEOTIDE SEQUENCE [LARGE SCALE GENOMIC DNA]</scope>
    <source>
        <tissue evidence="1">Muscle</tissue>
    </source>
</reference>
<proteinExistence type="predicted"/>
<name>A0A5B7CMM9_PORTR</name>
<protein>
    <submittedName>
        <fullName evidence="1">Uncharacterized protein</fullName>
    </submittedName>
</protein>
<gene>
    <name evidence="1" type="ORF">E2C01_003050</name>
</gene>
<evidence type="ECO:0000313" key="2">
    <source>
        <dbReference type="Proteomes" id="UP000324222"/>
    </source>
</evidence>